<organism evidence="1 2">
    <name type="scientific">Nelumbo nucifera</name>
    <name type="common">Sacred lotus</name>
    <dbReference type="NCBI Taxonomy" id="4432"/>
    <lineage>
        <taxon>Eukaryota</taxon>
        <taxon>Viridiplantae</taxon>
        <taxon>Streptophyta</taxon>
        <taxon>Embryophyta</taxon>
        <taxon>Tracheophyta</taxon>
        <taxon>Spermatophyta</taxon>
        <taxon>Magnoliopsida</taxon>
        <taxon>Proteales</taxon>
        <taxon>Nelumbonaceae</taxon>
        <taxon>Nelumbo</taxon>
    </lineage>
</organism>
<dbReference type="AlphaFoldDB" id="A0A822ZWK0"/>
<evidence type="ECO:0000313" key="2">
    <source>
        <dbReference type="Proteomes" id="UP000607653"/>
    </source>
</evidence>
<dbReference type="PANTHER" id="PTHR11439:SF463">
    <property type="entry name" value="REVERSE TRANSCRIPTASE TY1_COPIA-TYPE DOMAIN-CONTAINING PROTEIN"/>
    <property type="match status" value="1"/>
</dbReference>
<sequence length="98" mass="10904">MKSTSGYAFTLGSRIFSWALKKQAIVAQSSAEAKYTAAAITTSQAIWLKRIFDDMGEPQVGATEIYYDSKSAIAMAKNPIFHSITKHIGIKYYFIREA</sequence>
<dbReference type="PANTHER" id="PTHR11439">
    <property type="entry name" value="GAG-POL-RELATED RETROTRANSPOSON"/>
    <property type="match status" value="1"/>
</dbReference>
<evidence type="ECO:0000313" key="1">
    <source>
        <dbReference type="EMBL" id="DAD47629.1"/>
    </source>
</evidence>
<name>A0A822ZWK0_NELNU</name>
<reference evidence="1 2" key="1">
    <citation type="journal article" date="2020" name="Mol. Biol. Evol.">
        <title>Distinct Expression and Methylation Patterns for Genes with Different Fates following a Single Whole-Genome Duplication in Flowering Plants.</title>
        <authorList>
            <person name="Shi T."/>
            <person name="Rahmani R.S."/>
            <person name="Gugger P.F."/>
            <person name="Wang M."/>
            <person name="Li H."/>
            <person name="Zhang Y."/>
            <person name="Li Z."/>
            <person name="Wang Q."/>
            <person name="Van de Peer Y."/>
            <person name="Marchal K."/>
            <person name="Chen J."/>
        </authorList>
    </citation>
    <scope>NUCLEOTIDE SEQUENCE [LARGE SCALE GENOMIC DNA]</scope>
    <source>
        <tissue evidence="1">Leaf</tissue>
    </source>
</reference>
<dbReference type="EMBL" id="DUZY01000008">
    <property type="protein sequence ID" value="DAD47629.1"/>
    <property type="molecule type" value="Genomic_DNA"/>
</dbReference>
<dbReference type="Proteomes" id="UP000607653">
    <property type="component" value="Unassembled WGS sequence"/>
</dbReference>
<dbReference type="CDD" id="cd09272">
    <property type="entry name" value="RNase_HI_RT_Ty1"/>
    <property type="match status" value="1"/>
</dbReference>
<gene>
    <name evidence="1" type="ORF">HUJ06_017566</name>
</gene>
<evidence type="ECO:0008006" key="3">
    <source>
        <dbReference type="Google" id="ProtNLM"/>
    </source>
</evidence>
<keyword evidence="2" id="KW-1185">Reference proteome</keyword>
<comment type="caution">
    <text evidence="1">The sequence shown here is derived from an EMBL/GenBank/DDBJ whole genome shotgun (WGS) entry which is preliminary data.</text>
</comment>
<protein>
    <recommendedName>
        <fullName evidence="3">Retrovirus-related Pol polyprotein from transposon TNT 1-94</fullName>
    </recommendedName>
</protein>
<proteinExistence type="predicted"/>
<accession>A0A822ZWK0</accession>